<dbReference type="RefSeq" id="WP_062819612.1">
    <property type="nucleotide sequence ID" value="NZ_CP014352.1"/>
</dbReference>
<evidence type="ECO:0000313" key="4">
    <source>
        <dbReference type="Proteomes" id="UP000075221"/>
    </source>
</evidence>
<feature type="compositionally biased region" description="Basic and acidic residues" evidence="1">
    <location>
        <begin position="156"/>
        <end position="167"/>
    </location>
</feature>
<evidence type="ECO:0000313" key="3">
    <source>
        <dbReference type="EMBL" id="AOZ47001.1"/>
    </source>
</evidence>
<evidence type="ECO:0000313" key="2">
    <source>
        <dbReference type="EMBL" id="AMS05531.1"/>
    </source>
</evidence>
<evidence type="ECO:0000313" key="5">
    <source>
        <dbReference type="Proteomes" id="UP000178666"/>
    </source>
</evidence>
<dbReference type="Proteomes" id="UP000178666">
    <property type="component" value="Chromosome"/>
</dbReference>
<dbReference type="Proteomes" id="UP000075221">
    <property type="component" value="Chromosome"/>
</dbReference>
<organism evidence="2 4">
    <name type="scientific">Acidipropionibacterium acidipropionici</name>
    <dbReference type="NCBI Taxonomy" id="1748"/>
    <lineage>
        <taxon>Bacteria</taxon>
        <taxon>Bacillati</taxon>
        <taxon>Actinomycetota</taxon>
        <taxon>Actinomycetes</taxon>
        <taxon>Propionibacteriales</taxon>
        <taxon>Propionibacteriaceae</taxon>
        <taxon>Acidipropionibacterium</taxon>
    </lineage>
</organism>
<dbReference type="Gene3D" id="3.30.450.20">
    <property type="entry name" value="PAS domain"/>
    <property type="match status" value="2"/>
</dbReference>
<feature type="compositionally biased region" description="Low complexity" evidence="1">
    <location>
        <begin position="180"/>
        <end position="198"/>
    </location>
</feature>
<dbReference type="Pfam" id="PF13596">
    <property type="entry name" value="PAS_10"/>
    <property type="match status" value="2"/>
</dbReference>
<proteinExistence type="predicted"/>
<reference evidence="2 4" key="2">
    <citation type="submission" date="2016-02" db="EMBL/GenBank/DDBJ databases">
        <title>Complete Genome Sequence of Propionibacterium acidipropionici ATCC 55737.</title>
        <authorList>
            <person name="Luna Flores C.H."/>
            <person name="Nielsen L.K."/>
            <person name="Marcellin E."/>
        </authorList>
    </citation>
    <scope>NUCLEOTIDE SEQUENCE [LARGE SCALE GENOMIC DNA]</scope>
    <source>
        <strain evidence="2 4">ATCC 55737</strain>
    </source>
</reference>
<feature type="region of interest" description="Disordered" evidence="1">
    <location>
        <begin position="156"/>
        <end position="211"/>
    </location>
</feature>
<dbReference type="EMBL" id="CP015970">
    <property type="protein sequence ID" value="AOZ47001.1"/>
    <property type="molecule type" value="Genomic_DNA"/>
</dbReference>
<keyword evidence="5" id="KW-1185">Reference proteome</keyword>
<sequence>MTESAVLDKDLITFPTGSTTPQRLDLLLRRLPVELDLIDRQGRLAWFNRGFNNGSGNGLDSGISADQSVRSGRRILSRTADQLGLPATDLFPHLDQSSLRETLADLRAGGTDTHRVQQSEDGRVICTELHALRDAEGRYLGASVCTQDVTDLRSLRGSRIPEQDEILRSGPSGLGSPDPAGAGTARTGSGTETAGAAGTRRDGEPRIEDGALVSPTGRIGIQTLYALLNALPYEIGYCDETDIFRWYTEDGHRIFLRHQSSIGQYVVDLHPPRIRGAVEALLEAFRRGIRDHFEFWIELRGRMVAITFLALQDADGQYLGCFDLTGDVTQLRSEGSET</sequence>
<gene>
    <name evidence="3" type="ORF">A8L58_10260</name>
    <name evidence="2" type="ORF">AXH35_08820</name>
</gene>
<evidence type="ECO:0000256" key="1">
    <source>
        <dbReference type="SAM" id="MobiDB-lite"/>
    </source>
</evidence>
<dbReference type="EMBL" id="CP014352">
    <property type="protein sequence ID" value="AMS05531.1"/>
    <property type="molecule type" value="Genomic_DNA"/>
</dbReference>
<protein>
    <submittedName>
        <fullName evidence="2">Uncharacterized protein</fullName>
    </submittedName>
</protein>
<accession>A0AAC9FC60</accession>
<dbReference type="AlphaFoldDB" id="A0AAC9FC60"/>
<feature type="compositionally biased region" description="Basic and acidic residues" evidence="1">
    <location>
        <begin position="199"/>
        <end position="209"/>
    </location>
</feature>
<name>A0AAC9FC60_9ACTN</name>
<reference evidence="3 5" key="1">
    <citation type="journal article" date="2016" name="Plant Dis.">
        <title>Improved production of propionic acid using genome shuffling.</title>
        <authorList>
            <person name="Luna-Flores C.H."/>
            <person name="Palfreyman R.W."/>
            <person name="Kromer J.O."/>
            <person name="Nielsen L.K."/>
            <person name="Marcellin E."/>
        </authorList>
    </citation>
    <scope>NUCLEOTIDE SEQUENCE [LARGE SCALE GENOMIC DNA]</scope>
    <source>
        <strain evidence="3 5">F3E8</strain>
    </source>
</reference>